<reference evidence="3 4" key="1">
    <citation type="submission" date="2024-09" db="EMBL/GenBank/DDBJ databases">
        <authorList>
            <person name="Sun Q."/>
            <person name="Mori K."/>
        </authorList>
    </citation>
    <scope>NUCLEOTIDE SEQUENCE [LARGE SCALE GENOMIC DNA]</scope>
    <source>
        <strain evidence="3 4">KCTC 23076</strain>
    </source>
</reference>
<dbReference type="SUPFAM" id="SSF51679">
    <property type="entry name" value="Bacterial luciferase-like"/>
    <property type="match status" value="1"/>
</dbReference>
<evidence type="ECO:0000259" key="2">
    <source>
        <dbReference type="Pfam" id="PF00296"/>
    </source>
</evidence>
<gene>
    <name evidence="3" type="ORF">ACFFGH_19720</name>
</gene>
<dbReference type="PANTHER" id="PTHR43244">
    <property type="match status" value="1"/>
</dbReference>
<dbReference type="RefSeq" id="WP_386671480.1">
    <property type="nucleotide sequence ID" value="NZ_JBHLTG010000005.1"/>
</dbReference>
<dbReference type="PANTHER" id="PTHR43244:SF2">
    <property type="entry name" value="CONSERVED HYPOTHETICAL ALANINE AND PROLINE-RICH PROTEIN"/>
    <property type="match status" value="1"/>
</dbReference>
<dbReference type="Proteomes" id="UP001589896">
    <property type="component" value="Unassembled WGS sequence"/>
</dbReference>
<comment type="caution">
    <text evidence="3">The sequence shown here is derived from an EMBL/GenBank/DDBJ whole genome shotgun (WGS) entry which is preliminary data.</text>
</comment>
<dbReference type="EMBL" id="JBHLTG010000005">
    <property type="protein sequence ID" value="MFC0680070.1"/>
    <property type="molecule type" value="Genomic_DNA"/>
</dbReference>
<keyword evidence="1" id="KW-0812">Transmembrane</keyword>
<dbReference type="Pfam" id="PF00296">
    <property type="entry name" value="Bac_luciferase"/>
    <property type="match status" value="1"/>
</dbReference>
<dbReference type="InterPro" id="IPR036661">
    <property type="entry name" value="Luciferase-like_sf"/>
</dbReference>
<evidence type="ECO:0000313" key="3">
    <source>
        <dbReference type="EMBL" id="MFC0680070.1"/>
    </source>
</evidence>
<dbReference type="InterPro" id="IPR011251">
    <property type="entry name" value="Luciferase-like_dom"/>
</dbReference>
<keyword evidence="1" id="KW-1133">Transmembrane helix</keyword>
<protein>
    <submittedName>
        <fullName evidence="3">LLM class flavin-dependent oxidoreductase</fullName>
    </submittedName>
</protein>
<keyword evidence="1" id="KW-0472">Membrane</keyword>
<proteinExistence type="predicted"/>
<dbReference type="Gene3D" id="3.20.20.30">
    <property type="entry name" value="Luciferase-like domain"/>
    <property type="match status" value="1"/>
</dbReference>
<feature type="domain" description="Luciferase-like" evidence="2">
    <location>
        <begin position="1"/>
        <end position="227"/>
    </location>
</feature>
<name>A0ABV6RSX2_9GAMM</name>
<accession>A0ABV6RSX2</accession>
<dbReference type="InterPro" id="IPR050564">
    <property type="entry name" value="F420-G6PD/mer"/>
</dbReference>
<feature type="transmembrane region" description="Helical" evidence="1">
    <location>
        <begin position="54"/>
        <end position="77"/>
    </location>
</feature>
<keyword evidence="4" id="KW-1185">Reference proteome</keyword>
<evidence type="ECO:0000256" key="1">
    <source>
        <dbReference type="SAM" id="Phobius"/>
    </source>
</evidence>
<evidence type="ECO:0000313" key="4">
    <source>
        <dbReference type="Proteomes" id="UP001589896"/>
    </source>
</evidence>
<organism evidence="3 4">
    <name type="scientific">Lysobacter korlensis</name>
    <dbReference type="NCBI Taxonomy" id="553636"/>
    <lineage>
        <taxon>Bacteria</taxon>
        <taxon>Pseudomonadati</taxon>
        <taxon>Pseudomonadota</taxon>
        <taxon>Gammaproteobacteria</taxon>
        <taxon>Lysobacterales</taxon>
        <taxon>Lysobacteraceae</taxon>
        <taxon>Lysobacter</taxon>
    </lineage>
</organism>
<sequence>MKFGVHLPNFGAFGHAEVLAEVAVVAERAGWDGVFLWDHLLFCELDRNDHVDPWIALTAIAAATTTITLGTLVTPIARRRPWELARQAVSLQNFSHGRLILGVGLGEPAEWDFRFFGDPTDPMVRAEMLDEGLEILAGLWSGRQFEFDGAHYRLEPMTFLPKPAVPIPIWVGGAWPHRRPFRRAARHHGVVPMGGAADGPHVLRQAVDYVRAHRATEEDFDVVVSGRSEHDRESADTIAGFDGIATWWLEDISPLRFGLDWPALADPWDTAALTERVLAGPVLPSSPPRR</sequence>